<reference evidence="1" key="1">
    <citation type="journal article" date="2013" name="Nature">
        <title>Draft genome of the wheat A-genome progenitor Triticum urartu.</title>
        <authorList>
            <person name="Ling H.Q."/>
            <person name="Zhao S."/>
            <person name="Liu D."/>
            <person name="Wang J."/>
            <person name="Sun H."/>
            <person name="Zhang C."/>
            <person name="Fan H."/>
            <person name="Li D."/>
            <person name="Dong L."/>
            <person name="Tao Y."/>
            <person name="Gao C."/>
            <person name="Wu H."/>
            <person name="Li Y."/>
            <person name="Cui Y."/>
            <person name="Guo X."/>
            <person name="Zheng S."/>
            <person name="Wang B."/>
            <person name="Yu K."/>
            <person name="Liang Q."/>
            <person name="Yang W."/>
            <person name="Lou X."/>
            <person name="Chen J."/>
            <person name="Feng M."/>
            <person name="Jian J."/>
            <person name="Zhang X."/>
            <person name="Luo G."/>
            <person name="Jiang Y."/>
            <person name="Liu J."/>
            <person name="Wang Z."/>
            <person name="Sha Y."/>
            <person name="Zhang B."/>
            <person name="Wu H."/>
            <person name="Tang D."/>
            <person name="Shen Q."/>
            <person name="Xue P."/>
            <person name="Zou S."/>
            <person name="Wang X."/>
            <person name="Liu X."/>
            <person name="Wang F."/>
            <person name="Yang Y."/>
            <person name="An X."/>
            <person name="Dong Z."/>
            <person name="Zhang K."/>
            <person name="Zhang X."/>
            <person name="Luo M.C."/>
            <person name="Dvorak J."/>
            <person name="Tong Y."/>
            <person name="Wang J."/>
            <person name="Yang H."/>
            <person name="Li Z."/>
            <person name="Wang D."/>
            <person name="Zhang A."/>
            <person name="Wang J."/>
        </authorList>
    </citation>
    <scope>NUCLEOTIDE SEQUENCE</scope>
</reference>
<dbReference type="OMA" id="EIAECHY"/>
<name>M7ZYQ6_TRIUA</name>
<accession>M7ZYQ6</accession>
<protein>
    <submittedName>
        <fullName evidence="1">Uncharacterized protein</fullName>
    </submittedName>
</protein>
<dbReference type="AlphaFoldDB" id="M7ZYQ6"/>
<dbReference type="EMBL" id="KD052018">
    <property type="protein sequence ID" value="EMS64806.1"/>
    <property type="molecule type" value="Genomic_DNA"/>
</dbReference>
<proteinExistence type="predicted"/>
<evidence type="ECO:0000313" key="1">
    <source>
        <dbReference type="EMBL" id="EMS64806.1"/>
    </source>
</evidence>
<organism evidence="1">
    <name type="scientific">Triticum urartu</name>
    <name type="common">Red wild einkorn</name>
    <name type="synonym">Crithodium urartu</name>
    <dbReference type="NCBI Taxonomy" id="4572"/>
    <lineage>
        <taxon>Eukaryota</taxon>
        <taxon>Viridiplantae</taxon>
        <taxon>Streptophyta</taxon>
        <taxon>Embryophyta</taxon>
        <taxon>Tracheophyta</taxon>
        <taxon>Spermatophyta</taxon>
        <taxon>Magnoliopsida</taxon>
        <taxon>Liliopsida</taxon>
        <taxon>Poales</taxon>
        <taxon>Poaceae</taxon>
        <taxon>BOP clade</taxon>
        <taxon>Pooideae</taxon>
        <taxon>Triticodae</taxon>
        <taxon>Triticeae</taxon>
        <taxon>Triticinae</taxon>
        <taxon>Triticum</taxon>
    </lineage>
</organism>
<sequence>MAVHKDVRTPSRALFDRRTSRGKANRGDDVAPEQELKSKKRKATFEDKFTMPPRVSPRFVELNGIRSDQNNLCKLELSFGYQVPLQARKISYNFKTARDAPLSSGLCSAFNDFGAACLDHQRQFELLSEVGAGRRREDAITHARSDGMVAEEGRLLGSRVLAAISTRGHTNKTVIYREANPLSSKEIAECHYQIKLPLYRKYVELCDLQILLSLIKILQVLAIPEASIIADFAGMPAPMFQVPIMNPVFSCTNTRCGEFGFGRSAGGAFENLISYSSFIVSEVSTGLPRSVLNCFIDDNLEKAPLTLTKDVFLCWKDEDTLEIDMGCLCWFAYNNYQKWWLCGGGGASSFRQIMQHGSGLIQIDLALAARPAARAEANRGCVRPALAWIGWSGYKVAALVVGGALIFGGFARLRSGRAGKAARAAWMRVVGGAGMMAAISGPALLGGTILESPLRRWLPHLSLVDHSCGGPSARSGSSLLIRSVLGSRWGGLSAPLYLALAIDPGTSTMSTETLNLIRFGSLHLFITNVLDRTPVYMKRENADSWNSGLERSKSEIHILHNSKCPETF</sequence>
<gene>
    <name evidence="1" type="ORF">TRIUR3_33902</name>
</gene>